<dbReference type="EMBL" id="VJMJ01000101">
    <property type="protein sequence ID" value="KAF0735199.1"/>
    <property type="molecule type" value="Genomic_DNA"/>
</dbReference>
<reference evidence="4 5" key="1">
    <citation type="submission" date="2019-07" db="EMBL/GenBank/DDBJ databases">
        <title>Genomics analysis of Aphanomyces spp. identifies a new class of oomycete effector associated with host adaptation.</title>
        <authorList>
            <person name="Gaulin E."/>
        </authorList>
    </citation>
    <scope>NUCLEOTIDE SEQUENCE [LARGE SCALE GENOMIC DNA]</scope>
    <source>
        <strain evidence="4 5">ATCC 201684</strain>
    </source>
</reference>
<evidence type="ECO:0000259" key="3">
    <source>
        <dbReference type="Pfam" id="PF13462"/>
    </source>
</evidence>
<accession>A0A6G0X5K6</accession>
<proteinExistence type="predicted"/>
<dbReference type="PANTHER" id="PTHR33875">
    <property type="entry name" value="OS09G0542200 PROTEIN"/>
    <property type="match status" value="1"/>
</dbReference>
<keyword evidence="2" id="KW-0732">Signal</keyword>
<feature type="chain" id="PRO_5026020306" description="Thioredoxin-like fold domain-containing protein" evidence="2">
    <location>
        <begin position="17"/>
        <end position="267"/>
    </location>
</feature>
<dbReference type="SUPFAM" id="SSF52833">
    <property type="entry name" value="Thioredoxin-like"/>
    <property type="match status" value="1"/>
</dbReference>
<evidence type="ECO:0000256" key="1">
    <source>
        <dbReference type="SAM" id="Phobius"/>
    </source>
</evidence>
<evidence type="ECO:0000313" key="4">
    <source>
        <dbReference type="EMBL" id="KAF0735199.1"/>
    </source>
</evidence>
<keyword evidence="1" id="KW-0472">Membrane</keyword>
<evidence type="ECO:0000313" key="5">
    <source>
        <dbReference type="Proteomes" id="UP000481153"/>
    </source>
</evidence>
<protein>
    <recommendedName>
        <fullName evidence="3">Thioredoxin-like fold domain-containing protein</fullName>
    </recommendedName>
</protein>
<keyword evidence="5" id="KW-1185">Reference proteome</keyword>
<keyword evidence="1" id="KW-1133">Transmembrane helix</keyword>
<feature type="transmembrane region" description="Helical" evidence="1">
    <location>
        <begin position="232"/>
        <end position="255"/>
    </location>
</feature>
<dbReference type="PANTHER" id="PTHR33875:SF2">
    <property type="entry name" value="ACR183CP"/>
    <property type="match status" value="1"/>
</dbReference>
<gene>
    <name evidence="4" type="ORF">Ae201684_008408</name>
</gene>
<sequence length="267" mass="29745">MFMYAVLIVLPFVAMAQVPVPPTPPGFTIGHGSASANVQLEVFVDLLCPYSKMAYPALKQLVQHESPDRFRLRVHQFPLPYHHQAFSVAQASETISFALGRETFETWMEAVFEEQDSFGNKVTENQGQKNVTAQIHALAKKTFPNLTDAQWADGMTGHGGTDRDDDTRVAWKYACSRGISGTPMFLLNAVAIDADPAWTYHDWIEFLKPFLDPPSDTNPRHASIQLDAAATFVPGISLLSGLVVVVGCVAVAMSWRFRFRRGYRRLL</sequence>
<dbReference type="VEuPathDB" id="FungiDB:AeMF1_012180"/>
<dbReference type="InterPro" id="IPR012336">
    <property type="entry name" value="Thioredoxin-like_fold"/>
</dbReference>
<name>A0A6G0X5K6_9STRA</name>
<dbReference type="Pfam" id="PF13462">
    <property type="entry name" value="Thioredoxin_4"/>
    <property type="match status" value="1"/>
</dbReference>
<dbReference type="Proteomes" id="UP000481153">
    <property type="component" value="Unassembled WGS sequence"/>
</dbReference>
<dbReference type="AlphaFoldDB" id="A0A6G0X5K6"/>
<dbReference type="Gene3D" id="3.40.30.10">
    <property type="entry name" value="Glutaredoxin"/>
    <property type="match status" value="1"/>
</dbReference>
<dbReference type="InterPro" id="IPR036249">
    <property type="entry name" value="Thioredoxin-like_sf"/>
</dbReference>
<keyword evidence="1" id="KW-0812">Transmembrane</keyword>
<comment type="caution">
    <text evidence="4">The sequence shown here is derived from an EMBL/GenBank/DDBJ whole genome shotgun (WGS) entry which is preliminary data.</text>
</comment>
<feature type="signal peptide" evidence="2">
    <location>
        <begin position="1"/>
        <end position="16"/>
    </location>
</feature>
<feature type="domain" description="Thioredoxin-like fold" evidence="3">
    <location>
        <begin position="31"/>
        <end position="194"/>
    </location>
</feature>
<evidence type="ECO:0000256" key="2">
    <source>
        <dbReference type="SAM" id="SignalP"/>
    </source>
</evidence>
<organism evidence="4 5">
    <name type="scientific">Aphanomyces euteiches</name>
    <dbReference type="NCBI Taxonomy" id="100861"/>
    <lineage>
        <taxon>Eukaryota</taxon>
        <taxon>Sar</taxon>
        <taxon>Stramenopiles</taxon>
        <taxon>Oomycota</taxon>
        <taxon>Saprolegniomycetes</taxon>
        <taxon>Saprolegniales</taxon>
        <taxon>Verrucalvaceae</taxon>
        <taxon>Aphanomyces</taxon>
    </lineage>
</organism>